<proteinExistence type="inferred from homology"/>
<evidence type="ECO:0000256" key="7">
    <source>
        <dbReference type="ARBA" id="ARBA00023242"/>
    </source>
</evidence>
<dbReference type="Gene3D" id="1.10.10.60">
    <property type="entry name" value="Homeodomain-like"/>
    <property type="match status" value="1"/>
</dbReference>
<dbReference type="GO" id="GO:0005634">
    <property type="term" value="C:nucleus"/>
    <property type="evidence" value="ECO:0007669"/>
    <property type="project" value="UniProtKB-SubCell"/>
</dbReference>
<accession>A0AAD8R6P1</accession>
<dbReference type="SMART" id="SM00389">
    <property type="entry name" value="HOX"/>
    <property type="match status" value="1"/>
</dbReference>
<evidence type="ECO:0000313" key="13">
    <source>
        <dbReference type="Proteomes" id="UP001231189"/>
    </source>
</evidence>
<dbReference type="EMBL" id="JAUUTY010000006">
    <property type="protein sequence ID" value="KAK1615056.1"/>
    <property type="molecule type" value="Genomic_DNA"/>
</dbReference>
<dbReference type="PANTHER" id="PTHR45714">
    <property type="entry name" value="HOMEOBOX-LEUCINE ZIPPER PROTEIN HAT14"/>
    <property type="match status" value="1"/>
</dbReference>
<dbReference type="PRINTS" id="PR00031">
    <property type="entry name" value="HTHREPRESSR"/>
</dbReference>
<comment type="similarity">
    <text evidence="2">Belongs to the HD-ZIP homeobox family. Class II subfamily.</text>
</comment>
<evidence type="ECO:0000256" key="8">
    <source>
        <dbReference type="PROSITE-ProRule" id="PRU00108"/>
    </source>
</evidence>
<feature type="DNA-binding region" description="Homeobox" evidence="8">
    <location>
        <begin position="90"/>
        <end position="149"/>
    </location>
</feature>
<comment type="subcellular location">
    <subcellularLocation>
        <location evidence="1 8 9">Nucleus</location>
    </subcellularLocation>
</comment>
<name>A0AAD8R6P1_LOLMU</name>
<dbReference type="PANTHER" id="PTHR45714:SF72">
    <property type="entry name" value="HOMEOBOX-LEUCINE ZIPPER PROTEIN HOX26-RELATED"/>
    <property type="match status" value="1"/>
</dbReference>
<dbReference type="InterPro" id="IPR017970">
    <property type="entry name" value="Homeobox_CS"/>
</dbReference>
<dbReference type="Pfam" id="PF02183">
    <property type="entry name" value="HALZ"/>
    <property type="match status" value="1"/>
</dbReference>
<keyword evidence="3" id="KW-0805">Transcription regulation</keyword>
<dbReference type="GO" id="GO:0043565">
    <property type="term" value="F:sequence-specific DNA binding"/>
    <property type="evidence" value="ECO:0007669"/>
    <property type="project" value="InterPro"/>
</dbReference>
<dbReference type="PROSITE" id="PS00027">
    <property type="entry name" value="HOMEOBOX_1"/>
    <property type="match status" value="1"/>
</dbReference>
<sequence>MGESLEVEELVDTSLSLSLTATAGRRPPVQALLPASPPPENQAVAPGRKRKVPSSTGGVGSTATTRQHRMRGRMVRGGSDVDQRDALGGGTRKKLRLTGEQAALMEKSFRAHNVLSHDEKHDLARRLGLKPRQVEVWFQNRRARTKLKQTEIDCELLRRWCEHLSDDNERLRREVAKARSSSSSAFLPKLTATTTVC</sequence>
<dbReference type="InterPro" id="IPR009057">
    <property type="entry name" value="Homeodomain-like_sf"/>
</dbReference>
<evidence type="ECO:0000256" key="10">
    <source>
        <dbReference type="SAM" id="MobiDB-lite"/>
    </source>
</evidence>
<dbReference type="SUPFAM" id="SSF46689">
    <property type="entry name" value="Homeodomain-like"/>
    <property type="match status" value="1"/>
</dbReference>
<evidence type="ECO:0000256" key="6">
    <source>
        <dbReference type="ARBA" id="ARBA00023163"/>
    </source>
</evidence>
<keyword evidence="4 8" id="KW-0238">DNA-binding</keyword>
<evidence type="ECO:0000256" key="3">
    <source>
        <dbReference type="ARBA" id="ARBA00023015"/>
    </source>
</evidence>
<dbReference type="AlphaFoldDB" id="A0AAD8R6P1"/>
<dbReference type="GO" id="GO:0000981">
    <property type="term" value="F:DNA-binding transcription factor activity, RNA polymerase II-specific"/>
    <property type="evidence" value="ECO:0007669"/>
    <property type="project" value="InterPro"/>
</dbReference>
<evidence type="ECO:0000259" key="11">
    <source>
        <dbReference type="PROSITE" id="PS50071"/>
    </source>
</evidence>
<evidence type="ECO:0000256" key="5">
    <source>
        <dbReference type="ARBA" id="ARBA00023155"/>
    </source>
</evidence>
<comment type="caution">
    <text evidence="12">The sequence shown here is derived from an EMBL/GenBank/DDBJ whole genome shotgun (WGS) entry which is preliminary data.</text>
</comment>
<keyword evidence="13" id="KW-1185">Reference proteome</keyword>
<keyword evidence="5 8" id="KW-0371">Homeobox</keyword>
<dbReference type="SMART" id="SM00340">
    <property type="entry name" value="HALZ"/>
    <property type="match status" value="1"/>
</dbReference>
<evidence type="ECO:0000313" key="12">
    <source>
        <dbReference type="EMBL" id="KAK1615056.1"/>
    </source>
</evidence>
<gene>
    <name evidence="12" type="ORF">QYE76_020573</name>
</gene>
<evidence type="ECO:0000256" key="1">
    <source>
        <dbReference type="ARBA" id="ARBA00004123"/>
    </source>
</evidence>
<dbReference type="Pfam" id="PF00046">
    <property type="entry name" value="Homeodomain"/>
    <property type="match status" value="1"/>
</dbReference>
<dbReference type="Proteomes" id="UP001231189">
    <property type="component" value="Unassembled WGS sequence"/>
</dbReference>
<reference evidence="12" key="1">
    <citation type="submission" date="2023-07" db="EMBL/GenBank/DDBJ databases">
        <title>A chromosome-level genome assembly of Lolium multiflorum.</title>
        <authorList>
            <person name="Chen Y."/>
            <person name="Copetti D."/>
            <person name="Kolliker R."/>
            <person name="Studer B."/>
        </authorList>
    </citation>
    <scope>NUCLEOTIDE SEQUENCE</scope>
    <source>
        <strain evidence="12">02402/16</strain>
        <tissue evidence="12">Leaf</tissue>
    </source>
</reference>
<dbReference type="PROSITE" id="PS50071">
    <property type="entry name" value="HOMEOBOX_2"/>
    <property type="match status" value="1"/>
</dbReference>
<feature type="region of interest" description="Disordered" evidence="10">
    <location>
        <begin position="19"/>
        <end position="89"/>
    </location>
</feature>
<dbReference type="InterPro" id="IPR000047">
    <property type="entry name" value="HTH_motif"/>
</dbReference>
<keyword evidence="6" id="KW-0804">Transcription</keyword>
<protein>
    <recommendedName>
        <fullName evidence="11">Homeobox domain-containing protein</fullName>
    </recommendedName>
</protein>
<dbReference type="InterPro" id="IPR003106">
    <property type="entry name" value="Leu_zip_homeo"/>
</dbReference>
<feature type="domain" description="Homeobox" evidence="11">
    <location>
        <begin position="88"/>
        <end position="148"/>
    </location>
</feature>
<dbReference type="CDD" id="cd00086">
    <property type="entry name" value="homeodomain"/>
    <property type="match status" value="1"/>
</dbReference>
<evidence type="ECO:0000256" key="4">
    <source>
        <dbReference type="ARBA" id="ARBA00023125"/>
    </source>
</evidence>
<evidence type="ECO:0000256" key="9">
    <source>
        <dbReference type="RuleBase" id="RU000682"/>
    </source>
</evidence>
<keyword evidence="7 8" id="KW-0539">Nucleus</keyword>
<organism evidence="12 13">
    <name type="scientific">Lolium multiflorum</name>
    <name type="common">Italian ryegrass</name>
    <name type="synonym">Lolium perenne subsp. multiflorum</name>
    <dbReference type="NCBI Taxonomy" id="4521"/>
    <lineage>
        <taxon>Eukaryota</taxon>
        <taxon>Viridiplantae</taxon>
        <taxon>Streptophyta</taxon>
        <taxon>Embryophyta</taxon>
        <taxon>Tracheophyta</taxon>
        <taxon>Spermatophyta</taxon>
        <taxon>Magnoliopsida</taxon>
        <taxon>Liliopsida</taxon>
        <taxon>Poales</taxon>
        <taxon>Poaceae</taxon>
        <taxon>BOP clade</taxon>
        <taxon>Pooideae</taxon>
        <taxon>Poodae</taxon>
        <taxon>Poeae</taxon>
        <taxon>Poeae Chloroplast Group 2 (Poeae type)</taxon>
        <taxon>Loliodinae</taxon>
        <taxon>Loliinae</taxon>
        <taxon>Lolium</taxon>
    </lineage>
</organism>
<dbReference type="InterPro" id="IPR001356">
    <property type="entry name" value="HD"/>
</dbReference>
<evidence type="ECO:0000256" key="2">
    <source>
        <dbReference type="ARBA" id="ARBA00006074"/>
    </source>
</evidence>
<dbReference type="InterPro" id="IPR050762">
    <property type="entry name" value="HD-ZIP_Homeobox_LZ_Class_II"/>
</dbReference>